<feature type="transmembrane region" description="Helical" evidence="1">
    <location>
        <begin position="12"/>
        <end position="34"/>
    </location>
</feature>
<dbReference type="EMBL" id="AQFT01000126">
    <property type="protein sequence ID" value="EMZ21865.1"/>
    <property type="molecule type" value="Genomic_DNA"/>
</dbReference>
<dbReference type="STRING" id="1235802.C823_04316"/>
<evidence type="ECO:0000256" key="1">
    <source>
        <dbReference type="SAM" id="Phobius"/>
    </source>
</evidence>
<sequence>MCKEGTTGLCAAFFVMLCCPVVGPLFFLCGYLLYRIAFHREVDLADVVFSKDRVRTNVRADEERERDIVPVEEALAVSDKNSLRMLMLNVIRGDVQSSLAAISLALNGYDSETAHYAASVLQDELNDFRFHVRRSLQEMEAESEEQTEFEEALIPYMNRVLVQKVFTEMEQKKFAYMMSDVGDCLYRKNASKMTSSFYECISLRLLDVEAFDKMEIWCDRAAARYPDELATFTCRLKLYFTSQQKEKFFRVMQELKESEVVIDSETLELIRTFE</sequence>
<keyword evidence="1" id="KW-1133">Transmembrane helix</keyword>
<keyword evidence="1" id="KW-0812">Transmembrane</keyword>
<dbReference type="PATRIC" id="fig|1235802.3.peg.4583"/>
<proteinExistence type="predicted"/>
<dbReference type="eggNOG" id="ENOG502ZA4C">
    <property type="taxonomic scope" value="Bacteria"/>
</dbReference>
<gene>
    <name evidence="2" type="ORF">C823_04316</name>
</gene>
<dbReference type="AlphaFoldDB" id="N2A708"/>
<dbReference type="OrthoDB" id="2065454at2"/>
<evidence type="ECO:0000313" key="2">
    <source>
        <dbReference type="EMBL" id="EMZ21865.1"/>
    </source>
</evidence>
<reference evidence="2 3" key="1">
    <citation type="journal article" date="2014" name="Genome Announc.">
        <title>Draft genome sequences of the altered schaedler flora, a defined bacterial community from gnotobiotic mice.</title>
        <authorList>
            <person name="Wannemuehler M.J."/>
            <person name="Overstreet A.M."/>
            <person name="Ward D.V."/>
            <person name="Phillips G.J."/>
        </authorList>
    </citation>
    <scope>NUCLEOTIDE SEQUENCE [LARGE SCALE GENOMIC DNA]</scope>
    <source>
        <strain evidence="2 3">ASF492</strain>
    </source>
</reference>
<name>N2A708_9FIRM</name>
<keyword evidence="1" id="KW-0472">Membrane</keyword>
<organism evidence="2 3">
    <name type="scientific">Eubacterium plexicaudatum ASF492</name>
    <dbReference type="NCBI Taxonomy" id="1235802"/>
    <lineage>
        <taxon>Bacteria</taxon>
        <taxon>Bacillati</taxon>
        <taxon>Bacillota</taxon>
        <taxon>Clostridia</taxon>
        <taxon>Eubacteriales</taxon>
        <taxon>Eubacteriaceae</taxon>
        <taxon>Eubacterium</taxon>
    </lineage>
</organism>
<evidence type="ECO:0000313" key="3">
    <source>
        <dbReference type="Proteomes" id="UP000012589"/>
    </source>
</evidence>
<keyword evidence="3" id="KW-1185">Reference proteome</keyword>
<dbReference type="HOGENOM" id="CLU_917931_0_0_9"/>
<dbReference type="Proteomes" id="UP000012589">
    <property type="component" value="Unassembled WGS sequence"/>
</dbReference>
<comment type="caution">
    <text evidence="2">The sequence shown here is derived from an EMBL/GenBank/DDBJ whole genome shotgun (WGS) entry which is preliminary data.</text>
</comment>
<protein>
    <submittedName>
        <fullName evidence="2">Uncharacterized protein</fullName>
    </submittedName>
</protein>
<accession>N2A708</accession>